<proteinExistence type="predicted"/>
<sequence>MVTDIPATTNASFGREVVVYESPQPSAGIHRLVFVLFQQLGRDTVISPELRHNFNSRNFAENNNLTPVAAAYVNCQRERGCGGRRY</sequence>
<dbReference type="Proteomes" id="UP000053144">
    <property type="component" value="Chromosome 3"/>
</dbReference>
<dbReference type="PANTHER" id="PTHR11362">
    <property type="entry name" value="PHOSPHATIDYLETHANOLAMINE-BINDING PROTEIN"/>
    <property type="match status" value="1"/>
</dbReference>
<accession>A0A0L9U765</accession>
<evidence type="ECO:0000313" key="2">
    <source>
        <dbReference type="Proteomes" id="UP000053144"/>
    </source>
</evidence>
<dbReference type="OMA" id="FNCHRER"/>
<dbReference type="EMBL" id="CM003373">
    <property type="protein sequence ID" value="KOM38502.1"/>
    <property type="molecule type" value="Genomic_DNA"/>
</dbReference>
<name>A0A0L9U765_PHAAN</name>
<reference evidence="2" key="1">
    <citation type="journal article" date="2015" name="Proc. Natl. Acad. Sci. U.S.A.">
        <title>Genome sequencing of adzuki bean (Vigna angularis) provides insight into high starch and low fat accumulation and domestication.</title>
        <authorList>
            <person name="Yang K."/>
            <person name="Tian Z."/>
            <person name="Chen C."/>
            <person name="Luo L."/>
            <person name="Zhao B."/>
            <person name="Wang Z."/>
            <person name="Yu L."/>
            <person name="Li Y."/>
            <person name="Sun Y."/>
            <person name="Li W."/>
            <person name="Chen Y."/>
            <person name="Li Y."/>
            <person name="Zhang Y."/>
            <person name="Ai D."/>
            <person name="Zhao J."/>
            <person name="Shang C."/>
            <person name="Ma Y."/>
            <person name="Wu B."/>
            <person name="Wang M."/>
            <person name="Gao L."/>
            <person name="Sun D."/>
            <person name="Zhang P."/>
            <person name="Guo F."/>
            <person name="Wang W."/>
            <person name="Li Y."/>
            <person name="Wang J."/>
            <person name="Varshney R.K."/>
            <person name="Wang J."/>
            <person name="Ling H.Q."/>
            <person name="Wan P."/>
        </authorList>
    </citation>
    <scope>NUCLEOTIDE SEQUENCE</scope>
    <source>
        <strain evidence="2">cv. Jingnong 6</strain>
    </source>
</reference>
<dbReference type="STRING" id="3914.A0A0L9U765"/>
<dbReference type="Gramene" id="KOM38502">
    <property type="protein sequence ID" value="KOM38502"/>
    <property type="gene ID" value="LR48_Vigan03g188400"/>
</dbReference>
<dbReference type="InterPro" id="IPR036610">
    <property type="entry name" value="PEBP-like_sf"/>
</dbReference>
<dbReference type="Gene3D" id="3.90.280.10">
    <property type="entry name" value="PEBP-like"/>
    <property type="match status" value="1"/>
</dbReference>
<dbReference type="InterPro" id="IPR035810">
    <property type="entry name" value="PEBP_euk"/>
</dbReference>
<dbReference type="SUPFAM" id="SSF49777">
    <property type="entry name" value="PEBP-like"/>
    <property type="match status" value="1"/>
</dbReference>
<dbReference type="AlphaFoldDB" id="A0A0L9U765"/>
<evidence type="ECO:0000313" key="1">
    <source>
        <dbReference type="EMBL" id="KOM38502.1"/>
    </source>
</evidence>
<organism evidence="1 2">
    <name type="scientific">Phaseolus angularis</name>
    <name type="common">Azuki bean</name>
    <name type="synonym">Vigna angularis</name>
    <dbReference type="NCBI Taxonomy" id="3914"/>
    <lineage>
        <taxon>Eukaryota</taxon>
        <taxon>Viridiplantae</taxon>
        <taxon>Streptophyta</taxon>
        <taxon>Embryophyta</taxon>
        <taxon>Tracheophyta</taxon>
        <taxon>Spermatophyta</taxon>
        <taxon>Magnoliopsida</taxon>
        <taxon>eudicotyledons</taxon>
        <taxon>Gunneridae</taxon>
        <taxon>Pentapetalae</taxon>
        <taxon>rosids</taxon>
        <taxon>fabids</taxon>
        <taxon>Fabales</taxon>
        <taxon>Fabaceae</taxon>
        <taxon>Papilionoideae</taxon>
        <taxon>50 kb inversion clade</taxon>
        <taxon>NPAAA clade</taxon>
        <taxon>indigoferoid/millettioid clade</taxon>
        <taxon>Phaseoleae</taxon>
        <taxon>Vigna</taxon>
    </lineage>
</organism>
<dbReference type="PANTHER" id="PTHR11362:SF96">
    <property type="entry name" value="FTC"/>
    <property type="match status" value="1"/>
</dbReference>
<gene>
    <name evidence="1" type="ORF">LR48_Vigan03g188400</name>
</gene>
<protein>
    <submittedName>
        <fullName evidence="1">Uncharacterized protein</fullName>
    </submittedName>
</protein>